<evidence type="ECO:0000256" key="2">
    <source>
        <dbReference type="PROSITE-ProRule" id="PRU00703"/>
    </source>
</evidence>
<dbReference type="OrthoDB" id="9781631at2"/>
<dbReference type="Gene3D" id="3.10.580.10">
    <property type="entry name" value="CBS-domain"/>
    <property type="match status" value="1"/>
</dbReference>
<dbReference type="CDD" id="cd04584">
    <property type="entry name" value="CBS_pair_AcuB_like"/>
    <property type="match status" value="1"/>
</dbReference>
<keyword evidence="6" id="KW-1185">Reference proteome</keyword>
<dbReference type="EMBL" id="PDOE01000005">
    <property type="protein sequence ID" value="RKL66748.1"/>
    <property type="molecule type" value="Genomic_DNA"/>
</dbReference>
<dbReference type="Proteomes" id="UP000281498">
    <property type="component" value="Unassembled WGS sequence"/>
</dbReference>
<gene>
    <name evidence="5" type="ORF">CR203_12975</name>
</gene>
<feature type="domain" description="ACT" evidence="4">
    <location>
        <begin position="138"/>
        <end position="214"/>
    </location>
</feature>
<dbReference type="PANTHER" id="PTHR43080:SF2">
    <property type="entry name" value="CBS DOMAIN-CONTAINING PROTEIN"/>
    <property type="match status" value="1"/>
</dbReference>
<comment type="caution">
    <text evidence="5">The sequence shown here is derived from an EMBL/GenBank/DDBJ whole genome shotgun (WGS) entry which is preliminary data.</text>
</comment>
<evidence type="ECO:0000259" key="3">
    <source>
        <dbReference type="PROSITE" id="PS51371"/>
    </source>
</evidence>
<dbReference type="SMART" id="SM00116">
    <property type="entry name" value="CBS"/>
    <property type="match status" value="2"/>
</dbReference>
<accession>A0A3A9K5S2</accession>
<dbReference type="InterPro" id="IPR051257">
    <property type="entry name" value="Diverse_CBS-Domain"/>
</dbReference>
<protein>
    <submittedName>
        <fullName evidence="5">Phage tail protein</fullName>
    </submittedName>
</protein>
<dbReference type="InterPro" id="IPR045865">
    <property type="entry name" value="ACT-like_dom_sf"/>
</dbReference>
<organism evidence="5 6">
    <name type="scientific">Salipaludibacillus neizhouensis</name>
    <dbReference type="NCBI Taxonomy" id="885475"/>
    <lineage>
        <taxon>Bacteria</taxon>
        <taxon>Bacillati</taxon>
        <taxon>Bacillota</taxon>
        <taxon>Bacilli</taxon>
        <taxon>Bacillales</taxon>
        <taxon>Bacillaceae</taxon>
    </lineage>
</organism>
<proteinExistence type="predicted"/>
<dbReference type="SUPFAM" id="SSF54631">
    <property type="entry name" value="CBS-domain pair"/>
    <property type="match status" value="1"/>
</dbReference>
<dbReference type="Pfam" id="PF01842">
    <property type="entry name" value="ACT"/>
    <property type="match status" value="1"/>
</dbReference>
<dbReference type="AlphaFoldDB" id="A0A3A9K5S2"/>
<dbReference type="SUPFAM" id="SSF55021">
    <property type="entry name" value="ACT-like"/>
    <property type="match status" value="1"/>
</dbReference>
<evidence type="ECO:0000259" key="4">
    <source>
        <dbReference type="PROSITE" id="PS51671"/>
    </source>
</evidence>
<reference evidence="5 6" key="1">
    <citation type="submission" date="2017-10" db="EMBL/GenBank/DDBJ databases">
        <title>Bacillus sp. nov., a halophilic bacterium isolated from a Keqin Lake.</title>
        <authorList>
            <person name="Wang H."/>
        </authorList>
    </citation>
    <scope>NUCLEOTIDE SEQUENCE [LARGE SCALE GENOMIC DNA]</scope>
    <source>
        <strain evidence="5 6">KCTC 13187</strain>
    </source>
</reference>
<dbReference type="RefSeq" id="WP_110934832.1">
    <property type="nucleotide sequence ID" value="NZ_KZ614146.1"/>
</dbReference>
<dbReference type="InterPro" id="IPR000644">
    <property type="entry name" value="CBS_dom"/>
</dbReference>
<dbReference type="InterPro" id="IPR002912">
    <property type="entry name" value="ACT_dom"/>
</dbReference>
<evidence type="ECO:0000313" key="5">
    <source>
        <dbReference type="EMBL" id="RKL66748.1"/>
    </source>
</evidence>
<dbReference type="PANTHER" id="PTHR43080">
    <property type="entry name" value="CBS DOMAIN-CONTAINING PROTEIN CBSX3, MITOCHONDRIAL"/>
    <property type="match status" value="1"/>
</dbReference>
<dbReference type="PROSITE" id="PS51371">
    <property type="entry name" value="CBS"/>
    <property type="match status" value="2"/>
</dbReference>
<dbReference type="Gene3D" id="3.30.2130.10">
    <property type="entry name" value="VC0802-like"/>
    <property type="match status" value="1"/>
</dbReference>
<sequence>MNLHHIMKKEVISADPTMPVYKAIELMDKNRIRHLPIIDENSYLIGIISDRDLRDVKPSIFENNNEKFHNLPVSKVMITDVITAMPDDFVEEAAHTMIENKISCLPVETDVKLEGIISETDLLHTLVRLTGANLPTSRLEVEVPNETGKLAEVSSIISDHQLNIQSALVYQSFETNEKKILVFRIQSLNMRPLLNTLKKKRYEVIWPVDLEMKV</sequence>
<feature type="domain" description="CBS" evidence="3">
    <location>
        <begin position="77"/>
        <end position="136"/>
    </location>
</feature>
<dbReference type="PROSITE" id="PS51671">
    <property type="entry name" value="ACT"/>
    <property type="match status" value="1"/>
</dbReference>
<feature type="domain" description="CBS" evidence="3">
    <location>
        <begin position="7"/>
        <end position="66"/>
    </location>
</feature>
<name>A0A3A9K5S2_9BACI</name>
<evidence type="ECO:0000313" key="6">
    <source>
        <dbReference type="Proteomes" id="UP000281498"/>
    </source>
</evidence>
<evidence type="ECO:0000256" key="1">
    <source>
        <dbReference type="ARBA" id="ARBA00023122"/>
    </source>
</evidence>
<keyword evidence="1 2" id="KW-0129">CBS domain</keyword>
<dbReference type="Pfam" id="PF00571">
    <property type="entry name" value="CBS"/>
    <property type="match status" value="2"/>
</dbReference>
<dbReference type="InterPro" id="IPR046342">
    <property type="entry name" value="CBS_dom_sf"/>
</dbReference>